<name>A0ABY2VNZ8_9PSED</name>
<proteinExistence type="predicted"/>
<accession>A0ABY2VNZ8</accession>
<dbReference type="EMBL" id="VAVY01000001">
    <property type="protein sequence ID" value="TMM67294.1"/>
    <property type="molecule type" value="Genomic_DNA"/>
</dbReference>
<evidence type="ECO:0000313" key="1">
    <source>
        <dbReference type="EMBL" id="TMM67294.1"/>
    </source>
</evidence>
<keyword evidence="2" id="KW-1185">Reference proteome</keyword>
<gene>
    <name evidence="1" type="ORF">FEF10_07560</name>
</gene>
<protein>
    <submittedName>
        <fullName evidence="1">Uncharacterized protein</fullName>
    </submittedName>
</protein>
<dbReference type="Proteomes" id="UP000310095">
    <property type="component" value="Unassembled WGS sequence"/>
</dbReference>
<reference evidence="1 2" key="1">
    <citation type="submission" date="2019-05" db="EMBL/GenBank/DDBJ databases">
        <title>Identification and Biocontrol Activity Analysis of Biocontrol Strain PF-1 Based on Genome-wide Data.</title>
        <authorList>
            <person name="Qi J."/>
        </authorList>
    </citation>
    <scope>NUCLEOTIDE SEQUENCE [LARGE SCALE GENOMIC DNA]</scope>
    <source>
        <strain evidence="1 2">PF-1</strain>
    </source>
</reference>
<dbReference type="RefSeq" id="WP_041774340.1">
    <property type="nucleotide sequence ID" value="NZ_CP022097.2"/>
</dbReference>
<evidence type="ECO:0000313" key="2">
    <source>
        <dbReference type="Proteomes" id="UP000310095"/>
    </source>
</evidence>
<sequence length="106" mass="11523">MTDENAKDLIALFVAAKVAIAQEGSIPETKLETAKEKHAIAWEKLMAAGFSDKVIVRGAVAVSPRDFLVVLSSGPLDTLIMFKTANNESVEIPCQKALDIYDKDFL</sequence>
<organism evidence="1 2">
    <name type="scientific">Pseudomonas protegens</name>
    <dbReference type="NCBI Taxonomy" id="380021"/>
    <lineage>
        <taxon>Bacteria</taxon>
        <taxon>Pseudomonadati</taxon>
        <taxon>Pseudomonadota</taxon>
        <taxon>Gammaproteobacteria</taxon>
        <taxon>Pseudomonadales</taxon>
        <taxon>Pseudomonadaceae</taxon>
        <taxon>Pseudomonas</taxon>
    </lineage>
</organism>
<comment type="caution">
    <text evidence="1">The sequence shown here is derived from an EMBL/GenBank/DDBJ whole genome shotgun (WGS) entry which is preliminary data.</text>
</comment>